<reference evidence="1" key="1">
    <citation type="submission" date="2022-06" db="EMBL/GenBank/DDBJ databases">
        <title>Alkalimarinus sp. nov., isolated from gut of a Alitta virens.</title>
        <authorList>
            <person name="Yang A.I."/>
            <person name="Shin N.-R."/>
        </authorList>
    </citation>
    <scope>NUCLEOTIDE SEQUENCE</scope>
    <source>
        <strain evidence="1">A2M4</strain>
    </source>
</reference>
<dbReference type="EMBL" id="CP100390">
    <property type="protein sequence ID" value="UZE96820.1"/>
    <property type="molecule type" value="Genomic_DNA"/>
</dbReference>
<proteinExistence type="predicted"/>
<dbReference type="RefSeq" id="WP_265048305.1">
    <property type="nucleotide sequence ID" value="NZ_CP100390.1"/>
</dbReference>
<protein>
    <submittedName>
        <fullName evidence="1">Uncharacterized protein</fullName>
    </submittedName>
</protein>
<gene>
    <name evidence="1" type="ORF">NKI27_03445</name>
</gene>
<name>A0ABY6N457_9ALTE</name>
<organism evidence="1 2">
    <name type="scientific">Alkalimarinus alittae</name>
    <dbReference type="NCBI Taxonomy" id="2961619"/>
    <lineage>
        <taxon>Bacteria</taxon>
        <taxon>Pseudomonadati</taxon>
        <taxon>Pseudomonadota</taxon>
        <taxon>Gammaproteobacteria</taxon>
        <taxon>Alteromonadales</taxon>
        <taxon>Alteromonadaceae</taxon>
        <taxon>Alkalimarinus</taxon>
    </lineage>
</organism>
<evidence type="ECO:0000313" key="2">
    <source>
        <dbReference type="Proteomes" id="UP001163739"/>
    </source>
</evidence>
<keyword evidence="2" id="KW-1185">Reference proteome</keyword>
<evidence type="ECO:0000313" key="1">
    <source>
        <dbReference type="EMBL" id="UZE96820.1"/>
    </source>
</evidence>
<sequence>MSIEDIKEALRQAEQEVDNLADPAHEAARKVVNVERQAFYGGQSPSRRLSLIREVVSDLSKELGENEV</sequence>
<dbReference type="Proteomes" id="UP001163739">
    <property type="component" value="Chromosome"/>
</dbReference>
<accession>A0ABY6N457</accession>